<protein>
    <submittedName>
        <fullName evidence="2">Uncharacterized protein</fullName>
    </submittedName>
</protein>
<keyword evidence="1" id="KW-1185">Reference proteome</keyword>
<proteinExistence type="predicted"/>
<evidence type="ECO:0000313" key="2">
    <source>
        <dbReference type="WBParaSite" id="ALUE_0000020701-mRNA-1"/>
    </source>
</evidence>
<evidence type="ECO:0000313" key="1">
    <source>
        <dbReference type="Proteomes" id="UP000036681"/>
    </source>
</evidence>
<reference evidence="2" key="1">
    <citation type="submission" date="2017-02" db="UniProtKB">
        <authorList>
            <consortium name="WormBaseParasite"/>
        </authorList>
    </citation>
    <scope>IDENTIFICATION</scope>
</reference>
<accession>A0A0M3HFB2</accession>
<dbReference type="WBParaSite" id="ALUE_0000020701-mRNA-1">
    <property type="protein sequence ID" value="ALUE_0000020701-mRNA-1"/>
    <property type="gene ID" value="ALUE_0000020701"/>
</dbReference>
<organism evidence="1 2">
    <name type="scientific">Ascaris lumbricoides</name>
    <name type="common">Giant roundworm</name>
    <dbReference type="NCBI Taxonomy" id="6252"/>
    <lineage>
        <taxon>Eukaryota</taxon>
        <taxon>Metazoa</taxon>
        <taxon>Ecdysozoa</taxon>
        <taxon>Nematoda</taxon>
        <taxon>Chromadorea</taxon>
        <taxon>Rhabditida</taxon>
        <taxon>Spirurina</taxon>
        <taxon>Ascaridomorpha</taxon>
        <taxon>Ascaridoidea</taxon>
        <taxon>Ascarididae</taxon>
        <taxon>Ascaris</taxon>
    </lineage>
</organism>
<dbReference type="AlphaFoldDB" id="A0A0M3HFB2"/>
<sequence>MCNASTNYSTKAVFAAHLTACQPPCTLWDTHPTELLRQRLPPR</sequence>
<name>A0A0M3HFB2_ASCLU</name>
<dbReference type="Proteomes" id="UP000036681">
    <property type="component" value="Unplaced"/>
</dbReference>